<dbReference type="EMBL" id="CAICTM010000118">
    <property type="protein sequence ID" value="CAB9501820.1"/>
    <property type="molecule type" value="Genomic_DNA"/>
</dbReference>
<reference evidence="9" key="1">
    <citation type="submission" date="2020-06" db="EMBL/GenBank/DDBJ databases">
        <authorList>
            <consortium name="Plant Systems Biology data submission"/>
        </authorList>
    </citation>
    <scope>NUCLEOTIDE SEQUENCE</scope>
    <source>
        <strain evidence="9">D6</strain>
    </source>
</reference>
<keyword evidence="3" id="KW-0378">Hydrolase</keyword>
<dbReference type="InterPro" id="IPR036962">
    <property type="entry name" value="Glyco_hydro_3_N_sf"/>
</dbReference>
<dbReference type="GO" id="GO:0009044">
    <property type="term" value="F:xylan 1,4-beta-xylosidase activity"/>
    <property type="evidence" value="ECO:0007669"/>
    <property type="project" value="InterPro"/>
</dbReference>
<evidence type="ECO:0000256" key="5">
    <source>
        <dbReference type="SAM" id="SignalP"/>
    </source>
</evidence>
<dbReference type="InterPro" id="IPR001764">
    <property type="entry name" value="Glyco_hydro_3_N"/>
</dbReference>
<dbReference type="Pfam" id="PF14310">
    <property type="entry name" value="Fn3-like"/>
    <property type="match status" value="1"/>
</dbReference>
<dbReference type="AlphaFoldDB" id="A0A9N8H754"/>
<dbReference type="OrthoDB" id="430370at2759"/>
<feature type="domain" description="Glycoside hydrolase family 3 N-terminal" evidence="6">
    <location>
        <begin position="184"/>
        <end position="373"/>
    </location>
</feature>
<comment type="caution">
    <text evidence="9">The sequence shown here is derived from an EMBL/GenBank/DDBJ whole genome shotgun (WGS) entry which is preliminary data.</text>
</comment>
<dbReference type="PANTHER" id="PTHR42721:SF3">
    <property type="entry name" value="BETA-D-XYLOSIDASE 5-RELATED"/>
    <property type="match status" value="1"/>
</dbReference>
<comment type="similarity">
    <text evidence="1">Belongs to the glycosyl hydrolase 3 family.</text>
</comment>
<evidence type="ECO:0000256" key="2">
    <source>
        <dbReference type="ARBA" id="ARBA00022729"/>
    </source>
</evidence>
<dbReference type="InterPro" id="IPR036881">
    <property type="entry name" value="Glyco_hydro_3_C_sf"/>
</dbReference>
<sequence>MKYSVVSVLLISVPAVATSVGPCSSDDQKQFPYCNTSLPVIERATDLVSRMTQAEKIGQMVNSAPPIERLGVQQYDWWTECLHGISGSCTHGGRCPTSYPMPIGLGATFNLPLIKKMASQISSEGRRMNVENEAQRKLNSKWHFIGLDFWASVSGSLGFVCGNPILLGKTNLNNPNWTFLFLGSRWGRGMETPGEDPYLNGQYAVNFIKGMQEGEDPRYLKTVATLKHYTAYSVENWHTDDRHSFNAIVSDQDLVQTYLPAFEVGIKEGKAGSVMCAYNAVNGIPACASSFLLQDILRDQWDWDGYVVSDCDAVSDVFNNHNYTKDPASAAAESLKAGCDLDCGNFYKIHMADAIQQNVIKESDLDTALVRLFTAKIKLGEFDPPGGQPYRNYPSETIGHPDHVETALSCSCPMEGLKNAFSGEVVGVKGCDLKSNDTTHFDEAVKAAQGADVAILFMGIDGGIENEGNDRNSIDLPGFQYEFIDAVAKVQSETILVLVNGGSVDISAAKENPNIVSILEAFYPGMKGGEAIADVLLGKYNPSGRLPYTMHKKDFVDQIPMSDTSMTNGPGRTYRYFHGDAIYPVGYGLSYTTFSYKTNAVDWFLQEDGTQTGAKYQVKVTNTGNLAGAASVLAFLSFKEEQNYSSVDFSCPLSQLFGFEKIYLEPGETKKVFVSAHVSALKCFHRTDHVLKSPYGWYQVNIGDEMVHEFLSMPDMAKLENA</sequence>
<dbReference type="GO" id="GO:0031222">
    <property type="term" value="P:arabinan catabolic process"/>
    <property type="evidence" value="ECO:0007669"/>
    <property type="project" value="TreeGrafter"/>
</dbReference>
<feature type="domain" description="Glycoside hydrolase family 3 C-terminal" evidence="7">
    <location>
        <begin position="412"/>
        <end position="591"/>
    </location>
</feature>
<evidence type="ECO:0000259" key="8">
    <source>
        <dbReference type="Pfam" id="PF14310"/>
    </source>
</evidence>
<dbReference type="InterPro" id="IPR017853">
    <property type="entry name" value="GH"/>
</dbReference>
<dbReference type="Proteomes" id="UP001153069">
    <property type="component" value="Unassembled WGS sequence"/>
</dbReference>
<dbReference type="GO" id="GO:0045493">
    <property type="term" value="P:xylan catabolic process"/>
    <property type="evidence" value="ECO:0007669"/>
    <property type="project" value="InterPro"/>
</dbReference>
<accession>A0A9N8H754</accession>
<keyword evidence="2 5" id="KW-0732">Signal</keyword>
<dbReference type="GO" id="GO:0046556">
    <property type="term" value="F:alpha-L-arabinofuranosidase activity"/>
    <property type="evidence" value="ECO:0007669"/>
    <property type="project" value="TreeGrafter"/>
</dbReference>
<dbReference type="SUPFAM" id="SSF52279">
    <property type="entry name" value="Beta-D-glucan exohydrolase, C-terminal domain"/>
    <property type="match status" value="1"/>
</dbReference>
<dbReference type="InterPro" id="IPR026891">
    <property type="entry name" value="Fn3-like"/>
</dbReference>
<keyword evidence="4" id="KW-0326">Glycosidase</keyword>
<keyword evidence="10" id="KW-1185">Reference proteome</keyword>
<dbReference type="Pfam" id="PF00933">
    <property type="entry name" value="Glyco_hydro_3"/>
    <property type="match status" value="1"/>
</dbReference>
<dbReference type="Pfam" id="PF01915">
    <property type="entry name" value="Glyco_hydro_3_C"/>
    <property type="match status" value="1"/>
</dbReference>
<evidence type="ECO:0000259" key="6">
    <source>
        <dbReference type="Pfam" id="PF00933"/>
    </source>
</evidence>
<dbReference type="Gene3D" id="2.60.40.10">
    <property type="entry name" value="Immunoglobulins"/>
    <property type="match status" value="1"/>
</dbReference>
<proteinExistence type="inferred from homology"/>
<name>A0A9N8H754_9STRA</name>
<evidence type="ECO:0000259" key="7">
    <source>
        <dbReference type="Pfam" id="PF01915"/>
    </source>
</evidence>
<evidence type="ECO:0000313" key="10">
    <source>
        <dbReference type="Proteomes" id="UP001153069"/>
    </source>
</evidence>
<feature type="domain" description="Fibronectin type III-like" evidence="8">
    <location>
        <begin position="651"/>
        <end position="704"/>
    </location>
</feature>
<feature type="chain" id="PRO_5040332174" evidence="5">
    <location>
        <begin position="20"/>
        <end position="722"/>
    </location>
</feature>
<gene>
    <name evidence="9" type="ORF">SEMRO_119_G058120.1</name>
</gene>
<evidence type="ECO:0000256" key="4">
    <source>
        <dbReference type="ARBA" id="ARBA00023295"/>
    </source>
</evidence>
<evidence type="ECO:0000256" key="3">
    <source>
        <dbReference type="ARBA" id="ARBA00022801"/>
    </source>
</evidence>
<dbReference type="PANTHER" id="PTHR42721">
    <property type="entry name" value="SUGAR HYDROLASE-RELATED"/>
    <property type="match status" value="1"/>
</dbReference>
<dbReference type="InterPro" id="IPR044993">
    <property type="entry name" value="BXL"/>
</dbReference>
<dbReference type="Gene3D" id="3.20.20.300">
    <property type="entry name" value="Glycoside hydrolase, family 3, N-terminal domain"/>
    <property type="match status" value="1"/>
</dbReference>
<feature type="signal peptide" evidence="5">
    <location>
        <begin position="1"/>
        <end position="19"/>
    </location>
</feature>
<dbReference type="InterPro" id="IPR013783">
    <property type="entry name" value="Ig-like_fold"/>
</dbReference>
<protein>
    <submittedName>
        <fullName evidence="9">Exo-1,4-beta-xylosidase bxlB</fullName>
    </submittedName>
</protein>
<dbReference type="Gene3D" id="3.40.50.1700">
    <property type="entry name" value="Glycoside hydrolase family 3 C-terminal domain"/>
    <property type="match status" value="1"/>
</dbReference>
<dbReference type="SUPFAM" id="SSF51445">
    <property type="entry name" value="(Trans)glycosidases"/>
    <property type="match status" value="1"/>
</dbReference>
<organism evidence="9 10">
    <name type="scientific">Seminavis robusta</name>
    <dbReference type="NCBI Taxonomy" id="568900"/>
    <lineage>
        <taxon>Eukaryota</taxon>
        <taxon>Sar</taxon>
        <taxon>Stramenopiles</taxon>
        <taxon>Ochrophyta</taxon>
        <taxon>Bacillariophyta</taxon>
        <taxon>Bacillariophyceae</taxon>
        <taxon>Bacillariophycidae</taxon>
        <taxon>Naviculales</taxon>
        <taxon>Naviculaceae</taxon>
        <taxon>Seminavis</taxon>
    </lineage>
</organism>
<evidence type="ECO:0000313" key="9">
    <source>
        <dbReference type="EMBL" id="CAB9501820.1"/>
    </source>
</evidence>
<evidence type="ECO:0000256" key="1">
    <source>
        <dbReference type="ARBA" id="ARBA00005336"/>
    </source>
</evidence>
<dbReference type="InterPro" id="IPR002772">
    <property type="entry name" value="Glyco_hydro_3_C"/>
</dbReference>